<protein>
    <submittedName>
        <fullName evidence="2">Uncharacterized protein</fullName>
    </submittedName>
</protein>
<dbReference type="RefSeq" id="WP_201371463.1">
    <property type="nucleotide sequence ID" value="NZ_BNJG01000001.1"/>
</dbReference>
<feature type="transmembrane region" description="Helical" evidence="1">
    <location>
        <begin position="6"/>
        <end position="28"/>
    </location>
</feature>
<organism evidence="2 3">
    <name type="scientific">Ktedonobacter robiniae</name>
    <dbReference type="NCBI Taxonomy" id="2778365"/>
    <lineage>
        <taxon>Bacteria</taxon>
        <taxon>Bacillati</taxon>
        <taxon>Chloroflexota</taxon>
        <taxon>Ktedonobacteria</taxon>
        <taxon>Ktedonobacterales</taxon>
        <taxon>Ktedonobacteraceae</taxon>
        <taxon>Ktedonobacter</taxon>
    </lineage>
</organism>
<keyword evidence="1" id="KW-1133">Transmembrane helix</keyword>
<proteinExistence type="predicted"/>
<dbReference type="EMBL" id="BNJG01000001">
    <property type="protein sequence ID" value="GHO54792.1"/>
    <property type="molecule type" value="Genomic_DNA"/>
</dbReference>
<comment type="caution">
    <text evidence="2">The sequence shown here is derived from an EMBL/GenBank/DDBJ whole genome shotgun (WGS) entry which is preliminary data.</text>
</comment>
<accession>A0ABQ3UQZ3</accession>
<dbReference type="Proteomes" id="UP000654345">
    <property type="component" value="Unassembled WGS sequence"/>
</dbReference>
<reference evidence="2 3" key="1">
    <citation type="journal article" date="2021" name="Int. J. Syst. Evol. Microbiol.">
        <title>Reticulibacter mediterranei gen. nov., sp. nov., within the new family Reticulibacteraceae fam. nov., and Ktedonospora formicarum gen. nov., sp. nov., Ktedonobacter robiniae sp. nov., Dictyobacter formicarum sp. nov. and Dictyobacter arantiisoli sp. nov., belonging to the class Ktedonobacteria.</title>
        <authorList>
            <person name="Yabe S."/>
            <person name="Zheng Y."/>
            <person name="Wang C.M."/>
            <person name="Sakai Y."/>
            <person name="Abe K."/>
            <person name="Yokota A."/>
            <person name="Donadio S."/>
            <person name="Cavaletti L."/>
            <person name="Monciardini P."/>
        </authorList>
    </citation>
    <scope>NUCLEOTIDE SEQUENCE [LARGE SCALE GENOMIC DNA]</scope>
    <source>
        <strain evidence="2 3">SOSP1-30</strain>
    </source>
</reference>
<gene>
    <name evidence="2" type="ORF">KSB_32670</name>
</gene>
<sequence length="73" mass="8524">MQYIILAMNPFIILAVLVWLLILASICSRGGRRRRARKAQARMWREAEARGEITILDDRGSDRPTLAMKRRRD</sequence>
<keyword evidence="1" id="KW-0812">Transmembrane</keyword>
<name>A0ABQ3UQZ3_9CHLR</name>
<evidence type="ECO:0000313" key="3">
    <source>
        <dbReference type="Proteomes" id="UP000654345"/>
    </source>
</evidence>
<evidence type="ECO:0000313" key="2">
    <source>
        <dbReference type="EMBL" id="GHO54792.1"/>
    </source>
</evidence>
<keyword evidence="3" id="KW-1185">Reference proteome</keyword>
<keyword evidence="1" id="KW-0472">Membrane</keyword>
<evidence type="ECO:0000256" key="1">
    <source>
        <dbReference type="SAM" id="Phobius"/>
    </source>
</evidence>